<feature type="transmembrane region" description="Helical" evidence="1">
    <location>
        <begin position="31"/>
        <end position="52"/>
    </location>
</feature>
<evidence type="ECO:0000256" key="1">
    <source>
        <dbReference type="SAM" id="Phobius"/>
    </source>
</evidence>
<name>A0ABM5LWU3_BACA1</name>
<dbReference type="Proteomes" id="UP000006867">
    <property type="component" value="Chromosome"/>
</dbReference>
<organism evidence="2 3">
    <name type="scientific">Bacillus atrophaeus (strain 1942)</name>
    <dbReference type="NCBI Taxonomy" id="720555"/>
    <lineage>
        <taxon>Bacteria</taxon>
        <taxon>Bacillati</taxon>
        <taxon>Bacillota</taxon>
        <taxon>Bacilli</taxon>
        <taxon>Bacillales</taxon>
        <taxon>Bacillaceae</taxon>
        <taxon>Bacillus</taxon>
    </lineage>
</organism>
<keyword evidence="1" id="KW-1133">Transmembrane helix</keyword>
<dbReference type="EMBL" id="CP002207">
    <property type="protein sequence ID" value="ADP32264.1"/>
    <property type="molecule type" value="Genomic_DNA"/>
</dbReference>
<feature type="transmembrane region" description="Helical" evidence="1">
    <location>
        <begin position="100"/>
        <end position="121"/>
    </location>
</feature>
<reference evidence="2 3" key="1">
    <citation type="journal article" date="2011" name="Front. Microbiol.">
        <title>Genomic signatures of strain selection and enhancement in Bacillus atrophaeus var. globigii, a historical biowarfare simulant.</title>
        <authorList>
            <person name="Gibbons H.S."/>
            <person name="Broomall S.M."/>
            <person name="McNew L.A."/>
            <person name="Daligault H."/>
            <person name="Chapman C."/>
            <person name="Bruce D."/>
            <person name="Karavis M."/>
            <person name="Krepps M."/>
            <person name="McGregor P.A."/>
            <person name="Hong C."/>
            <person name="Park K.H."/>
            <person name="Akmal A."/>
            <person name="Feldman A."/>
            <person name="Lin J.S."/>
            <person name="Chang W.E."/>
            <person name="Higgs B.W."/>
            <person name="Demirev P."/>
            <person name="Lindquist J."/>
            <person name="Liem A."/>
            <person name="Fochler E."/>
            <person name="Read T.D."/>
            <person name="Tapia R."/>
            <person name="Johnson S."/>
            <person name="Bishop-Lilly K.A."/>
            <person name="Detter C."/>
            <person name="Han C."/>
            <person name="Sozhamannan S."/>
            <person name="Rosenzweig C.N."/>
            <person name="Skowronski E.W."/>
        </authorList>
    </citation>
    <scope>NUCLEOTIDE SEQUENCE [LARGE SCALE GENOMIC DNA]</scope>
    <source>
        <strain evidence="2 3">1942</strain>
    </source>
</reference>
<keyword evidence="1" id="KW-0812">Transmembrane</keyword>
<accession>A0ABM5LWU3</accession>
<evidence type="ECO:0008006" key="4">
    <source>
        <dbReference type="Google" id="ProtNLM"/>
    </source>
</evidence>
<sequence length="130" mass="14739">MIKIILSFVYILGFIILSRWSFDGIFQEGNISILGLIWSLIFAFFVGFYIGIPFVFKKMTESKHLRLSKLKTLCLLIGLAVSLLVISYISSLYLLNSVMIYTALIGYLLICLSGLSITLFLKPINEEKTQ</sequence>
<feature type="transmembrane region" description="Helical" evidence="1">
    <location>
        <begin position="73"/>
        <end position="94"/>
    </location>
</feature>
<keyword evidence="1" id="KW-0472">Membrane</keyword>
<protein>
    <recommendedName>
        <fullName evidence="4">Permease</fullName>
    </recommendedName>
</protein>
<keyword evidence="3" id="KW-1185">Reference proteome</keyword>
<evidence type="ECO:0000313" key="2">
    <source>
        <dbReference type="EMBL" id="ADP32264.1"/>
    </source>
</evidence>
<gene>
    <name evidence="2" type="ordered locus">BATR1942_06550</name>
</gene>
<evidence type="ECO:0000313" key="3">
    <source>
        <dbReference type="Proteomes" id="UP000006867"/>
    </source>
</evidence>
<proteinExistence type="predicted"/>